<dbReference type="SUPFAM" id="SSF57701">
    <property type="entry name" value="Zn2/Cys6 DNA-binding domain"/>
    <property type="match status" value="1"/>
</dbReference>
<evidence type="ECO:0000256" key="7">
    <source>
        <dbReference type="PROSITE-ProRule" id="PRU00042"/>
    </source>
</evidence>
<dbReference type="GO" id="GO:0008270">
    <property type="term" value="F:zinc ion binding"/>
    <property type="evidence" value="ECO:0007669"/>
    <property type="project" value="UniProtKB-KW"/>
</dbReference>
<dbReference type="AlphaFoldDB" id="A0A5N7AG89"/>
<keyword evidence="5" id="KW-0804">Transcription</keyword>
<dbReference type="PANTHER" id="PTHR47660:SF7">
    <property type="entry name" value="TRANSCRIPTION FACTOR WITH C2H2 AND ZN(2)-CYS(6) DNA BINDING DOMAIN (EUROFUNG)"/>
    <property type="match status" value="1"/>
</dbReference>
<dbReference type="Gene3D" id="4.10.240.10">
    <property type="entry name" value="Zn(2)-C6 fungal-type DNA-binding domain"/>
    <property type="match status" value="1"/>
</dbReference>
<dbReference type="InterPro" id="IPR036236">
    <property type="entry name" value="Znf_C2H2_sf"/>
</dbReference>
<reference evidence="10 11" key="1">
    <citation type="submission" date="2019-04" db="EMBL/GenBank/DDBJ databases">
        <title>Friends and foes A comparative genomics studyof 23 Aspergillus species from section Flavi.</title>
        <authorList>
            <consortium name="DOE Joint Genome Institute"/>
            <person name="Kjaerbolling I."/>
            <person name="Vesth T."/>
            <person name="Frisvad J.C."/>
            <person name="Nybo J.L."/>
            <person name="Theobald S."/>
            <person name="Kildgaard S."/>
            <person name="Isbrandt T."/>
            <person name="Kuo A."/>
            <person name="Sato A."/>
            <person name="Lyhne E.K."/>
            <person name="Kogle M.E."/>
            <person name="Wiebenga A."/>
            <person name="Kun R.S."/>
            <person name="Lubbers R.J."/>
            <person name="Makela M.R."/>
            <person name="Barry K."/>
            <person name="Chovatia M."/>
            <person name="Clum A."/>
            <person name="Daum C."/>
            <person name="Haridas S."/>
            <person name="He G."/>
            <person name="LaButti K."/>
            <person name="Lipzen A."/>
            <person name="Mondo S."/>
            <person name="Riley R."/>
            <person name="Salamov A."/>
            <person name="Simmons B.A."/>
            <person name="Magnuson J.K."/>
            <person name="Henrissat B."/>
            <person name="Mortensen U.H."/>
            <person name="Larsen T.O."/>
            <person name="Devries R.P."/>
            <person name="Grigoriev I.V."/>
            <person name="Machida M."/>
            <person name="Baker S.E."/>
            <person name="Andersen M.R."/>
        </authorList>
    </citation>
    <scope>NUCLEOTIDE SEQUENCE [LARGE SCALE GENOMIC DNA]</scope>
    <source>
        <strain evidence="10 11">CBS 763.97</strain>
    </source>
</reference>
<evidence type="ECO:0000256" key="2">
    <source>
        <dbReference type="ARBA" id="ARBA00022833"/>
    </source>
</evidence>
<dbReference type="Proteomes" id="UP000326268">
    <property type="component" value="Unassembled WGS sequence"/>
</dbReference>
<feature type="domain" description="Zn(2)-C6 fungal-type" evidence="8">
    <location>
        <begin position="71"/>
        <end position="100"/>
    </location>
</feature>
<evidence type="ECO:0000313" key="11">
    <source>
        <dbReference type="Proteomes" id="UP000326268"/>
    </source>
</evidence>
<evidence type="ECO:0000259" key="9">
    <source>
        <dbReference type="PROSITE" id="PS50157"/>
    </source>
</evidence>
<keyword evidence="2" id="KW-0862">Zinc</keyword>
<keyword evidence="1" id="KW-0479">Metal-binding</keyword>
<proteinExistence type="predicted"/>
<keyword evidence="11" id="KW-1185">Reference proteome</keyword>
<dbReference type="SMART" id="SM00355">
    <property type="entry name" value="ZnF_C2H2"/>
    <property type="match status" value="2"/>
</dbReference>
<protein>
    <recommendedName>
        <fullName evidence="12">C2H2 type zinc finger domain protein</fullName>
    </recommendedName>
</protein>
<dbReference type="PROSITE" id="PS00028">
    <property type="entry name" value="ZINC_FINGER_C2H2_1"/>
    <property type="match status" value="1"/>
</dbReference>
<gene>
    <name evidence="10" type="ORF">BDV27DRAFT_167641</name>
</gene>
<organism evidence="10 11">
    <name type="scientific">Aspergillus caelatus</name>
    <dbReference type="NCBI Taxonomy" id="61420"/>
    <lineage>
        <taxon>Eukaryota</taxon>
        <taxon>Fungi</taxon>
        <taxon>Dikarya</taxon>
        <taxon>Ascomycota</taxon>
        <taxon>Pezizomycotina</taxon>
        <taxon>Eurotiomycetes</taxon>
        <taxon>Eurotiomycetidae</taxon>
        <taxon>Eurotiales</taxon>
        <taxon>Aspergillaceae</taxon>
        <taxon>Aspergillus</taxon>
        <taxon>Aspergillus subgen. Circumdati</taxon>
    </lineage>
</organism>
<dbReference type="PROSITE" id="PS00463">
    <property type="entry name" value="ZN2_CY6_FUNGAL_1"/>
    <property type="match status" value="1"/>
</dbReference>
<keyword evidence="4" id="KW-0238">DNA-binding</keyword>
<dbReference type="EMBL" id="ML737582">
    <property type="protein sequence ID" value="KAE8368663.1"/>
    <property type="molecule type" value="Genomic_DNA"/>
</dbReference>
<keyword evidence="3" id="KW-0805">Transcription regulation</keyword>
<dbReference type="InterPro" id="IPR001138">
    <property type="entry name" value="Zn2Cys6_DnaBD"/>
</dbReference>
<accession>A0A5N7AG89</accession>
<dbReference type="GO" id="GO:0006351">
    <property type="term" value="P:DNA-templated transcription"/>
    <property type="evidence" value="ECO:0007669"/>
    <property type="project" value="InterPro"/>
</dbReference>
<name>A0A5N7AG89_9EURO</name>
<evidence type="ECO:0000256" key="4">
    <source>
        <dbReference type="ARBA" id="ARBA00023125"/>
    </source>
</evidence>
<dbReference type="PANTHER" id="PTHR47660">
    <property type="entry name" value="TRANSCRIPTION FACTOR WITH C2H2 AND ZN(2)-CYS(6) DNA BINDING DOMAIN (EUROFUNG)-RELATED-RELATED"/>
    <property type="match status" value="1"/>
</dbReference>
<dbReference type="Pfam" id="PF00172">
    <property type="entry name" value="Zn_clus"/>
    <property type="match status" value="1"/>
</dbReference>
<evidence type="ECO:0000256" key="5">
    <source>
        <dbReference type="ARBA" id="ARBA00023163"/>
    </source>
</evidence>
<dbReference type="GO" id="GO:0009893">
    <property type="term" value="P:positive regulation of metabolic process"/>
    <property type="evidence" value="ECO:0007669"/>
    <property type="project" value="UniProtKB-ARBA"/>
</dbReference>
<dbReference type="Pfam" id="PF04082">
    <property type="entry name" value="Fungal_trans"/>
    <property type="match status" value="1"/>
</dbReference>
<evidence type="ECO:0008006" key="12">
    <source>
        <dbReference type="Google" id="ProtNLM"/>
    </source>
</evidence>
<keyword evidence="6" id="KW-0539">Nucleus</keyword>
<keyword evidence="7" id="KW-0863">Zinc-finger</keyword>
<dbReference type="GO" id="GO:0000981">
    <property type="term" value="F:DNA-binding transcription factor activity, RNA polymerase II-specific"/>
    <property type="evidence" value="ECO:0007669"/>
    <property type="project" value="InterPro"/>
</dbReference>
<evidence type="ECO:0000259" key="8">
    <source>
        <dbReference type="PROSITE" id="PS50048"/>
    </source>
</evidence>
<dbReference type="PROSITE" id="PS50157">
    <property type="entry name" value="ZINC_FINGER_C2H2_2"/>
    <property type="match status" value="2"/>
</dbReference>
<dbReference type="OrthoDB" id="10261408at2759"/>
<dbReference type="GeneID" id="43658995"/>
<dbReference type="InterPro" id="IPR036864">
    <property type="entry name" value="Zn2-C6_fun-type_DNA-bd_sf"/>
</dbReference>
<evidence type="ECO:0000313" key="10">
    <source>
        <dbReference type="EMBL" id="KAE8368663.1"/>
    </source>
</evidence>
<dbReference type="GO" id="GO:0003677">
    <property type="term" value="F:DNA binding"/>
    <property type="evidence" value="ECO:0007669"/>
    <property type="project" value="UniProtKB-KW"/>
</dbReference>
<sequence length="406" mass="45837">MGPKTFICQFPPCNARYQRREHLRRHETQHHRRQLFHCSTCNREFGRSDTLRRHLQKVHGVKERAPPMKQACTSCRDQKTRCQGGPPCSKCVDRGIHCSLSRQDEEQPGGYFSHPQDTLLIDDYSTQSEAGRSEKEKHYLSLYFKLFHPHWPFVHQGSFREGHETPLLVQSMIVIGLWVSKEPNAQSKAVDLHNVLSSAIHQQKGNLQGIWDASISKDASSTCSWPIPTYQAILLHLIFAVLHKGSGVLGLDLKPSLTPADADLLHRLVASCKKLGILYYPNMLSRFGQTDLAEFVWVSIEEIKRFNMALFKVCRAFSSSSEQGSSIDSLDMDMAGAAASRGLYARDLQFPLPSNTPLWNAVSKEEWMSAATEHGCGISLDDTLEVEWISNSAKILELIETPYLFG</sequence>
<dbReference type="RefSeq" id="XP_031931744.1">
    <property type="nucleotide sequence ID" value="XM_032074549.1"/>
</dbReference>
<evidence type="ECO:0000256" key="1">
    <source>
        <dbReference type="ARBA" id="ARBA00022723"/>
    </source>
</evidence>
<evidence type="ECO:0000256" key="3">
    <source>
        <dbReference type="ARBA" id="ARBA00023015"/>
    </source>
</evidence>
<feature type="domain" description="C2H2-type" evidence="9">
    <location>
        <begin position="6"/>
        <end position="35"/>
    </location>
</feature>
<evidence type="ECO:0000256" key="6">
    <source>
        <dbReference type="ARBA" id="ARBA00023242"/>
    </source>
</evidence>
<dbReference type="SMART" id="SM00066">
    <property type="entry name" value="GAL4"/>
    <property type="match status" value="1"/>
</dbReference>
<dbReference type="PROSITE" id="PS50048">
    <property type="entry name" value="ZN2_CY6_FUNGAL_2"/>
    <property type="match status" value="1"/>
</dbReference>
<dbReference type="SUPFAM" id="SSF57667">
    <property type="entry name" value="beta-beta-alpha zinc fingers"/>
    <property type="match status" value="1"/>
</dbReference>
<dbReference type="InterPro" id="IPR013087">
    <property type="entry name" value="Znf_C2H2_type"/>
</dbReference>
<dbReference type="InterPro" id="IPR007219">
    <property type="entry name" value="XnlR_reg_dom"/>
</dbReference>
<dbReference type="CDD" id="cd00067">
    <property type="entry name" value="GAL4"/>
    <property type="match status" value="1"/>
</dbReference>
<dbReference type="Gene3D" id="3.30.160.60">
    <property type="entry name" value="Classic Zinc Finger"/>
    <property type="match status" value="2"/>
</dbReference>
<feature type="domain" description="C2H2-type" evidence="9">
    <location>
        <begin position="36"/>
        <end position="64"/>
    </location>
</feature>